<evidence type="ECO:0000256" key="1">
    <source>
        <dbReference type="ARBA" id="ARBA00023015"/>
    </source>
</evidence>
<dbReference type="PANTHER" id="PTHR30136:SF35">
    <property type="entry name" value="HTH-TYPE TRANSCRIPTIONAL REGULATOR RV1719"/>
    <property type="match status" value="1"/>
</dbReference>
<keyword evidence="2" id="KW-0238">DNA-binding</keyword>
<dbReference type="Gene3D" id="3.30.450.40">
    <property type="match status" value="1"/>
</dbReference>
<dbReference type="PANTHER" id="PTHR30136">
    <property type="entry name" value="HELIX-TURN-HELIX TRANSCRIPTIONAL REGULATOR, ICLR FAMILY"/>
    <property type="match status" value="1"/>
</dbReference>
<dbReference type="Proteomes" id="UP000317036">
    <property type="component" value="Unassembled WGS sequence"/>
</dbReference>
<dbReference type="InterPro" id="IPR050707">
    <property type="entry name" value="HTH_MetabolicPath_Reg"/>
</dbReference>
<dbReference type="SUPFAM" id="SSF55781">
    <property type="entry name" value="GAF domain-like"/>
    <property type="match status" value="1"/>
</dbReference>
<gene>
    <name evidence="8" type="ORF">FPZ49_23770</name>
</gene>
<dbReference type="Pfam" id="PF01614">
    <property type="entry name" value="IclR_C"/>
    <property type="match status" value="1"/>
</dbReference>
<accession>A0A559K5T0</accession>
<dbReference type="Pfam" id="PF09339">
    <property type="entry name" value="HTH_IclR"/>
    <property type="match status" value="1"/>
</dbReference>
<dbReference type="GO" id="GO:0045892">
    <property type="term" value="P:negative regulation of DNA-templated transcription"/>
    <property type="evidence" value="ECO:0007669"/>
    <property type="project" value="TreeGrafter"/>
</dbReference>
<dbReference type="SMART" id="SM00346">
    <property type="entry name" value="HTH_ICLR"/>
    <property type="match status" value="1"/>
</dbReference>
<feature type="domain" description="HTH iclR-type" evidence="6">
    <location>
        <begin position="47"/>
        <end position="109"/>
    </location>
</feature>
<name>A0A559K5T0_9BACL</name>
<dbReference type="GO" id="GO:0003677">
    <property type="term" value="F:DNA binding"/>
    <property type="evidence" value="ECO:0007669"/>
    <property type="project" value="UniProtKB-KW"/>
</dbReference>
<keyword evidence="3" id="KW-0804">Transcription</keyword>
<evidence type="ECO:0000313" key="9">
    <source>
        <dbReference type="Proteomes" id="UP000317036"/>
    </source>
</evidence>
<evidence type="ECO:0000256" key="3">
    <source>
        <dbReference type="ARBA" id="ARBA00023163"/>
    </source>
</evidence>
<protein>
    <recommendedName>
        <fullName evidence="5">Glycerol operon regulatory protein</fullName>
    </recommendedName>
</protein>
<dbReference type="InterPro" id="IPR029016">
    <property type="entry name" value="GAF-like_dom_sf"/>
</dbReference>
<evidence type="ECO:0000256" key="5">
    <source>
        <dbReference type="ARBA" id="ARBA00070406"/>
    </source>
</evidence>
<organism evidence="8 9">
    <name type="scientific">Paenibacillus cremeus</name>
    <dbReference type="NCBI Taxonomy" id="2163881"/>
    <lineage>
        <taxon>Bacteria</taxon>
        <taxon>Bacillati</taxon>
        <taxon>Bacillota</taxon>
        <taxon>Bacilli</taxon>
        <taxon>Bacillales</taxon>
        <taxon>Paenibacillaceae</taxon>
        <taxon>Paenibacillus</taxon>
    </lineage>
</organism>
<dbReference type="EMBL" id="VNJI01000036">
    <property type="protein sequence ID" value="TVY07505.1"/>
    <property type="molecule type" value="Genomic_DNA"/>
</dbReference>
<evidence type="ECO:0000256" key="2">
    <source>
        <dbReference type="ARBA" id="ARBA00023125"/>
    </source>
</evidence>
<dbReference type="InterPro" id="IPR014757">
    <property type="entry name" value="Tscrpt_reg_IclR_C"/>
</dbReference>
<dbReference type="InterPro" id="IPR005471">
    <property type="entry name" value="Tscrpt_reg_IclR_N"/>
</dbReference>
<comment type="function">
    <text evidence="4">May be an activator protein for the gylABX operon.</text>
</comment>
<keyword evidence="9" id="KW-1185">Reference proteome</keyword>
<evidence type="ECO:0000259" key="7">
    <source>
        <dbReference type="PROSITE" id="PS51078"/>
    </source>
</evidence>
<dbReference type="InterPro" id="IPR036390">
    <property type="entry name" value="WH_DNA-bd_sf"/>
</dbReference>
<dbReference type="AlphaFoldDB" id="A0A559K5T0"/>
<proteinExistence type="predicted"/>
<reference evidence="8 9" key="1">
    <citation type="submission" date="2019-07" db="EMBL/GenBank/DDBJ databases">
        <authorList>
            <person name="Kim J."/>
        </authorList>
    </citation>
    <scope>NUCLEOTIDE SEQUENCE [LARGE SCALE GENOMIC DNA]</scope>
    <source>
        <strain evidence="8 9">JC52</strain>
    </source>
</reference>
<evidence type="ECO:0000313" key="8">
    <source>
        <dbReference type="EMBL" id="TVY07505.1"/>
    </source>
</evidence>
<sequence>MRINFLNLAMQYNILPCTLISSILRNGVILLEEQIPTKSNKRNNYVPTTISKVLAVLDCFSIHQPKLTAGDIGSQLGLTTSTLYRYLSAMENEGYLERDPETGQYVIGLRVVELAGIALGHLEVRRHGQIELDALAGNLKMNANLGVLYRGDTFHLCYSVQTEVDRMYTVIGRRTPAHCTAMGKVMLAYLPRDQAHQIVKSTNFIKLSKHSVGTPEELDAALDEVTQKAYAVDRGEVRESTWCVAAPVREQGGRVVASISVSSQRELVEPRIEEIAKEVRHYANKLSLRLGFFG</sequence>
<dbReference type="OrthoDB" id="9791752at2"/>
<dbReference type="Gene3D" id="1.10.10.10">
    <property type="entry name" value="Winged helix-like DNA-binding domain superfamily/Winged helix DNA-binding domain"/>
    <property type="match status" value="1"/>
</dbReference>
<evidence type="ECO:0000256" key="4">
    <source>
        <dbReference type="ARBA" id="ARBA00058938"/>
    </source>
</evidence>
<dbReference type="PROSITE" id="PS51077">
    <property type="entry name" value="HTH_ICLR"/>
    <property type="match status" value="1"/>
</dbReference>
<dbReference type="GO" id="GO:0003700">
    <property type="term" value="F:DNA-binding transcription factor activity"/>
    <property type="evidence" value="ECO:0007669"/>
    <property type="project" value="TreeGrafter"/>
</dbReference>
<dbReference type="InterPro" id="IPR036388">
    <property type="entry name" value="WH-like_DNA-bd_sf"/>
</dbReference>
<dbReference type="FunFam" id="1.10.10.10:FF:000056">
    <property type="entry name" value="IclR family transcriptional regulator"/>
    <property type="match status" value="1"/>
</dbReference>
<keyword evidence="1" id="KW-0805">Transcription regulation</keyword>
<feature type="domain" description="IclR-ED" evidence="7">
    <location>
        <begin position="110"/>
        <end position="292"/>
    </location>
</feature>
<dbReference type="PROSITE" id="PS51078">
    <property type="entry name" value="ICLR_ED"/>
    <property type="match status" value="1"/>
</dbReference>
<dbReference type="SUPFAM" id="SSF46785">
    <property type="entry name" value="Winged helix' DNA-binding domain"/>
    <property type="match status" value="1"/>
</dbReference>
<evidence type="ECO:0000259" key="6">
    <source>
        <dbReference type="PROSITE" id="PS51077"/>
    </source>
</evidence>
<comment type="caution">
    <text evidence="8">The sequence shown here is derived from an EMBL/GenBank/DDBJ whole genome shotgun (WGS) entry which is preliminary data.</text>
</comment>